<dbReference type="RefSeq" id="WP_013888555.1">
    <property type="nucleotide sequence ID" value="NC_015673.1"/>
</dbReference>
<proteinExistence type="predicted"/>
<dbReference type="OrthoDB" id="3264463at2"/>
<dbReference type="InterPro" id="IPR025447">
    <property type="entry name" value="DUF4192"/>
</dbReference>
<dbReference type="EMBL" id="CP002857">
    <property type="protein sequence ID" value="AEI09542.1"/>
    <property type="molecule type" value="Genomic_DNA"/>
</dbReference>
<protein>
    <submittedName>
        <fullName evidence="2">Uncharacterized protein</fullName>
    </submittedName>
</protein>
<gene>
    <name evidence="2" type="ordered locus">CRES_1187</name>
</gene>
<organism evidence="2 3">
    <name type="scientific">Corynebacterium resistens (strain DSM 45100 / JCM 12819 / GTC 2026 / SICGH 158)</name>
    <dbReference type="NCBI Taxonomy" id="662755"/>
    <lineage>
        <taxon>Bacteria</taxon>
        <taxon>Bacillati</taxon>
        <taxon>Actinomycetota</taxon>
        <taxon>Actinomycetes</taxon>
        <taxon>Mycobacteriales</taxon>
        <taxon>Corynebacteriaceae</taxon>
        <taxon>Corynebacterium</taxon>
    </lineage>
</organism>
<reference evidence="2 3" key="1">
    <citation type="journal article" date="2012" name="BMC Genomics">
        <title>Complete genome sequence, lifestyle, and multi-drug resistance of the human pathogen Corynebacterium resistens DSM 45100 isolated from blood samples of a leukemia patient.</title>
        <authorList>
            <person name="Schroder J."/>
            <person name="Maus I."/>
            <person name="Meyer K."/>
            <person name="Wordemann S."/>
            <person name="Blom J."/>
            <person name="Jaenicke S."/>
            <person name="Schneider J."/>
            <person name="Trost E."/>
            <person name="Tauch A."/>
        </authorList>
    </citation>
    <scope>NUCLEOTIDE SEQUENCE [LARGE SCALE GENOMIC DNA]</scope>
    <source>
        <strain evidence="3">DSM 45100 / JCM 12819 / CCUG 50093 / GTC 2026 / SICGH 158</strain>
    </source>
</reference>
<accession>F8DXY4</accession>
<dbReference type="eggNOG" id="ENOG5030NFQ">
    <property type="taxonomic scope" value="Bacteria"/>
</dbReference>
<dbReference type="STRING" id="662755.CRES_1187"/>
<keyword evidence="3" id="KW-1185">Reference proteome</keyword>
<dbReference type="HOGENOM" id="CLU_030181_0_1_11"/>
<dbReference type="KEGG" id="crd:CRES_1187"/>
<dbReference type="Pfam" id="PF13830">
    <property type="entry name" value="DUF4192"/>
    <property type="match status" value="1"/>
</dbReference>
<evidence type="ECO:0000256" key="1">
    <source>
        <dbReference type="SAM" id="MobiDB-lite"/>
    </source>
</evidence>
<feature type="compositionally biased region" description="Polar residues" evidence="1">
    <location>
        <begin position="1"/>
        <end position="11"/>
    </location>
</feature>
<feature type="compositionally biased region" description="Basic and acidic residues" evidence="1">
    <location>
        <begin position="12"/>
        <end position="25"/>
    </location>
</feature>
<evidence type="ECO:0000313" key="2">
    <source>
        <dbReference type="EMBL" id="AEI09542.1"/>
    </source>
</evidence>
<feature type="region of interest" description="Disordered" evidence="1">
    <location>
        <begin position="1"/>
        <end position="41"/>
    </location>
</feature>
<sequence>MTTFEQFADNLNNRRDKENIPHFEQDSALGETPGREPINLGSDPGALLATLPALLGFVPEQSLVVVGLVPSSCTTLSRMTVGPVVRVDFHREAVKEGVETLIEAIRSTGSTELSDCEAVLIGIGASGQKRSRALSQARGILEEHNVTINGHFLVKQLVSGARWREINTNTFGYVGDVDDNPVQNIATLAGAVRMRDRTEMEHWLDEEPEALDLVATRCMLGCDAQKVVACAEEGHGLCVQRSAGVEDVIDFYTAVADIVDGERSLEEASTDVHLLTQIAYIALSDVLHPTLIVAGAGAHAAIVRDLLASAARRCRGTSRWRIMAILSMVLGGNDEGTLAFATLMRTMNELETVGEENSITAALTLSAIGAHHRGKSRDFLYLALNRGVQVLAACHDDLHLAVDLGAKVEELLYDFDACLDILDIAFLKRSGAFEQVEAGPMNRSEERGAS</sequence>
<dbReference type="Proteomes" id="UP000000492">
    <property type="component" value="Chromosome"/>
</dbReference>
<evidence type="ECO:0000313" key="3">
    <source>
        <dbReference type="Proteomes" id="UP000000492"/>
    </source>
</evidence>
<dbReference type="AlphaFoldDB" id="F8DXY4"/>
<name>F8DXY4_CORRG</name>